<dbReference type="Proteomes" id="UP000236732">
    <property type="component" value="Unassembled WGS sequence"/>
</dbReference>
<dbReference type="Gene3D" id="3.40.109.10">
    <property type="entry name" value="NADH Oxidase"/>
    <property type="match status" value="1"/>
</dbReference>
<protein>
    <submittedName>
        <fullName evidence="5">Nitroreductase</fullName>
    </submittedName>
</protein>
<feature type="domain" description="Nitroreductase" evidence="4">
    <location>
        <begin position="8"/>
        <end position="196"/>
    </location>
</feature>
<keyword evidence="6" id="KW-1185">Reference proteome</keyword>
<dbReference type="PANTHER" id="PTHR23026">
    <property type="entry name" value="NADPH NITROREDUCTASE"/>
    <property type="match status" value="1"/>
</dbReference>
<accession>A0A1H5WFS4</accession>
<evidence type="ECO:0000313" key="5">
    <source>
        <dbReference type="EMBL" id="SEF98126.1"/>
    </source>
</evidence>
<organism evidence="5 6">
    <name type="scientific">Nonomuraea solani</name>
    <dbReference type="NCBI Taxonomy" id="1144553"/>
    <lineage>
        <taxon>Bacteria</taxon>
        <taxon>Bacillati</taxon>
        <taxon>Actinomycetota</taxon>
        <taxon>Actinomycetes</taxon>
        <taxon>Streptosporangiales</taxon>
        <taxon>Streptosporangiaceae</taxon>
        <taxon>Nonomuraea</taxon>
    </lineage>
</organism>
<dbReference type="AlphaFoldDB" id="A0A1H5WFS4"/>
<keyword evidence="2" id="KW-0288">FMN</keyword>
<reference evidence="5 6" key="1">
    <citation type="submission" date="2016-10" db="EMBL/GenBank/DDBJ databases">
        <authorList>
            <person name="de Groot N.N."/>
        </authorList>
    </citation>
    <scope>NUCLEOTIDE SEQUENCE [LARGE SCALE GENOMIC DNA]</scope>
    <source>
        <strain evidence="5 6">CGMCC 4.7037</strain>
    </source>
</reference>
<sequence>MDVYEAVTSRHAVRAFTARPVPKEVLERVLSAAAWSPSGSNLQPWHAYVLTGEPLAELKKRAGKRVAAGDPWDEREYEMYPPALKSPYHERRSAFGKERYSALGVAREDWEARQRAASGNWQCFGAPAALFCYIDRDMGRPQWADTGMYLQTVMLLLRAEGLHSCPQMAWSVYRETVAEILSPPDELILFCGMSIGFEDVTANSLRTGRAPLDETVTFVEG</sequence>
<evidence type="ECO:0000256" key="3">
    <source>
        <dbReference type="ARBA" id="ARBA00023002"/>
    </source>
</evidence>
<dbReference type="InterPro" id="IPR029479">
    <property type="entry name" value="Nitroreductase"/>
</dbReference>
<keyword evidence="1" id="KW-0285">Flavoprotein</keyword>
<dbReference type="SUPFAM" id="SSF55469">
    <property type="entry name" value="FMN-dependent nitroreductase-like"/>
    <property type="match status" value="1"/>
</dbReference>
<gene>
    <name evidence="5" type="ORF">SAMN05444920_1011166</name>
</gene>
<evidence type="ECO:0000256" key="1">
    <source>
        <dbReference type="ARBA" id="ARBA00022630"/>
    </source>
</evidence>
<evidence type="ECO:0000313" key="6">
    <source>
        <dbReference type="Proteomes" id="UP000236732"/>
    </source>
</evidence>
<dbReference type="InterPro" id="IPR000415">
    <property type="entry name" value="Nitroreductase-like"/>
</dbReference>
<proteinExistence type="predicted"/>
<evidence type="ECO:0000256" key="2">
    <source>
        <dbReference type="ARBA" id="ARBA00022643"/>
    </source>
</evidence>
<name>A0A1H5WFS4_9ACTN</name>
<dbReference type="Pfam" id="PF00881">
    <property type="entry name" value="Nitroreductase"/>
    <property type="match status" value="1"/>
</dbReference>
<evidence type="ECO:0000259" key="4">
    <source>
        <dbReference type="Pfam" id="PF00881"/>
    </source>
</evidence>
<dbReference type="RefSeq" id="WP_103954627.1">
    <property type="nucleotide sequence ID" value="NZ_FNVT01000001.1"/>
</dbReference>
<dbReference type="OrthoDB" id="9798230at2"/>
<dbReference type="EMBL" id="FNVT01000001">
    <property type="protein sequence ID" value="SEF98126.1"/>
    <property type="molecule type" value="Genomic_DNA"/>
</dbReference>
<dbReference type="InterPro" id="IPR050627">
    <property type="entry name" value="Nitroreductase/BluB"/>
</dbReference>
<keyword evidence="3" id="KW-0560">Oxidoreductase</keyword>
<dbReference type="PANTHER" id="PTHR23026:SF90">
    <property type="entry name" value="IODOTYROSINE DEIODINASE 1"/>
    <property type="match status" value="1"/>
</dbReference>
<dbReference type="GO" id="GO:0016491">
    <property type="term" value="F:oxidoreductase activity"/>
    <property type="evidence" value="ECO:0007669"/>
    <property type="project" value="UniProtKB-KW"/>
</dbReference>
<dbReference type="CDD" id="cd02136">
    <property type="entry name" value="PnbA_NfnB-like"/>
    <property type="match status" value="1"/>
</dbReference>